<gene>
    <name evidence="3" type="ORF">IWW36_004253</name>
</gene>
<dbReference type="InterPro" id="IPR029033">
    <property type="entry name" value="His_PPase_superfam"/>
</dbReference>
<dbReference type="SMART" id="SM00855">
    <property type="entry name" value="PGAM"/>
    <property type="match status" value="1"/>
</dbReference>
<dbReference type="Pfam" id="PF00300">
    <property type="entry name" value="His_Phos_1"/>
    <property type="match status" value="1"/>
</dbReference>
<dbReference type="Proteomes" id="UP001139887">
    <property type="component" value="Unassembled WGS sequence"/>
</dbReference>
<feature type="active site" description="Proton donor/acceptor" evidence="1">
    <location>
        <position position="89"/>
    </location>
</feature>
<comment type="caution">
    <text evidence="3">The sequence shown here is derived from an EMBL/GenBank/DDBJ whole genome shotgun (WGS) entry which is preliminary data.</text>
</comment>
<accession>A0A9W8LWF7</accession>
<dbReference type="InterPro" id="IPR013078">
    <property type="entry name" value="His_Pase_superF_clade-1"/>
</dbReference>
<evidence type="ECO:0000256" key="2">
    <source>
        <dbReference type="PIRSR" id="PIRSR613078-2"/>
    </source>
</evidence>
<dbReference type="CDD" id="cd07067">
    <property type="entry name" value="HP_PGM_like"/>
    <property type="match status" value="1"/>
</dbReference>
<evidence type="ECO:0000256" key="1">
    <source>
        <dbReference type="PIRSR" id="PIRSR613078-1"/>
    </source>
</evidence>
<feature type="active site" description="Tele-phosphohistidine intermediate" evidence="1">
    <location>
        <position position="14"/>
    </location>
</feature>
<keyword evidence="4" id="KW-1185">Reference proteome</keyword>
<dbReference type="OrthoDB" id="354304at2759"/>
<dbReference type="AlphaFoldDB" id="A0A9W8LWF7"/>
<dbReference type="GO" id="GO:0005737">
    <property type="term" value="C:cytoplasm"/>
    <property type="evidence" value="ECO:0007669"/>
    <property type="project" value="TreeGrafter"/>
</dbReference>
<feature type="binding site" evidence="2">
    <location>
        <begin position="13"/>
        <end position="20"/>
    </location>
    <ligand>
        <name>substrate</name>
    </ligand>
</feature>
<dbReference type="GO" id="GO:0016791">
    <property type="term" value="F:phosphatase activity"/>
    <property type="evidence" value="ECO:0007669"/>
    <property type="project" value="TreeGrafter"/>
</dbReference>
<dbReference type="SUPFAM" id="SSF53254">
    <property type="entry name" value="Phosphoglycerate mutase-like"/>
    <property type="match status" value="1"/>
</dbReference>
<reference evidence="3" key="1">
    <citation type="submission" date="2022-07" db="EMBL/GenBank/DDBJ databases">
        <title>Phylogenomic reconstructions and comparative analyses of Kickxellomycotina fungi.</title>
        <authorList>
            <person name="Reynolds N.K."/>
            <person name="Stajich J.E."/>
            <person name="Barry K."/>
            <person name="Grigoriev I.V."/>
            <person name="Crous P."/>
            <person name="Smith M.E."/>
        </authorList>
    </citation>
    <scope>NUCLEOTIDE SEQUENCE</scope>
    <source>
        <strain evidence="3">NRRL 1566</strain>
    </source>
</reference>
<sequence length="260" mass="28260">MEDTPLVTLYFIRHGETEVNRHNCVQGKRIDPPLNGRGQRQAECVGNRFQNDSVDWIVTSAARRTIETGSAIAAHHPNVPVDSFSELNELEFGDLEGRHVTAGYNDLVIKWDEQHQVDLSAPGSGGESPAACAKRAMPRIQHIVQTATDRGLKHVCIVAHSRLIQIVLAAMLDGSLQTMKAYKQKKAAINTINVRLADGPWGIAATASKINSTAHMPDSVVSRVSSAKAMVGQSKKDALTCFELDSNGVLTLRYLSASPQ</sequence>
<dbReference type="EMBL" id="JANBUW010000490">
    <property type="protein sequence ID" value="KAJ2846638.1"/>
    <property type="molecule type" value="Genomic_DNA"/>
</dbReference>
<proteinExistence type="predicted"/>
<feature type="binding site" evidence="2">
    <location>
        <position position="64"/>
    </location>
    <ligand>
        <name>substrate</name>
    </ligand>
</feature>
<evidence type="ECO:0000313" key="4">
    <source>
        <dbReference type="Proteomes" id="UP001139887"/>
    </source>
</evidence>
<organism evidence="3 4">
    <name type="scientific">Coemansia brasiliensis</name>
    <dbReference type="NCBI Taxonomy" id="2650707"/>
    <lineage>
        <taxon>Eukaryota</taxon>
        <taxon>Fungi</taxon>
        <taxon>Fungi incertae sedis</taxon>
        <taxon>Zoopagomycota</taxon>
        <taxon>Kickxellomycotina</taxon>
        <taxon>Kickxellomycetes</taxon>
        <taxon>Kickxellales</taxon>
        <taxon>Kickxellaceae</taxon>
        <taxon>Coemansia</taxon>
    </lineage>
</organism>
<protein>
    <recommendedName>
        <fullName evidence="5">Phosphoglycerate mutase</fullName>
    </recommendedName>
</protein>
<evidence type="ECO:0008006" key="5">
    <source>
        <dbReference type="Google" id="ProtNLM"/>
    </source>
</evidence>
<dbReference type="PANTHER" id="PTHR48100:SF1">
    <property type="entry name" value="HISTIDINE PHOSPHATASE FAMILY PROTEIN-RELATED"/>
    <property type="match status" value="1"/>
</dbReference>
<evidence type="ECO:0000313" key="3">
    <source>
        <dbReference type="EMBL" id="KAJ2846638.1"/>
    </source>
</evidence>
<name>A0A9W8LWF7_9FUNG</name>
<dbReference type="InterPro" id="IPR050275">
    <property type="entry name" value="PGM_Phosphatase"/>
</dbReference>
<dbReference type="Gene3D" id="3.40.50.1240">
    <property type="entry name" value="Phosphoglycerate mutase-like"/>
    <property type="match status" value="1"/>
</dbReference>
<dbReference type="PANTHER" id="PTHR48100">
    <property type="entry name" value="BROAD-SPECIFICITY PHOSPHATASE YOR283W-RELATED"/>
    <property type="match status" value="1"/>
</dbReference>